<dbReference type="GeneID" id="66459363"/>
<reference evidence="5" key="2">
    <citation type="submission" date="2017-09" db="EMBL/GenBank/DDBJ databases">
        <title>FDA dAtabase for Regulatory Grade micrObial Sequences (FDA-ARGOS): Supporting development and validation of Infectious Disease Dx tests.</title>
        <authorList>
            <person name="Minogue T."/>
            <person name="Wolcott M."/>
            <person name="Wasieloski L."/>
            <person name="Aguilar W."/>
            <person name="Moore D."/>
            <person name="Tallon L."/>
            <person name="Sadzewicz L."/>
            <person name="Ott S."/>
            <person name="Zhao X."/>
            <person name="Nagaraj S."/>
            <person name="Vavikolanu K."/>
            <person name="Aluvathingal J."/>
            <person name="Nadendla S."/>
            <person name="Sichtig H."/>
        </authorList>
    </citation>
    <scope>NUCLEOTIDE SEQUENCE [LARGE SCALE GENOMIC DNA]</scope>
    <source>
        <strain evidence="5">FDAARGOS_390</strain>
    </source>
</reference>
<evidence type="ECO:0000313" key="3">
    <source>
        <dbReference type="EMBL" id="UWX69991.1"/>
    </source>
</evidence>
<gene>
    <name evidence="2" type="ORF">CRM94_19340</name>
    <name evidence="1" type="ORF">DM48_4470</name>
    <name evidence="3" type="ORF">NYZ96_17655</name>
</gene>
<dbReference type="OMA" id="QFQGYVI"/>
<evidence type="ECO:0000313" key="4">
    <source>
        <dbReference type="Proteomes" id="UP000029590"/>
    </source>
</evidence>
<protein>
    <submittedName>
        <fullName evidence="2">Uncharacterized protein</fullName>
    </submittedName>
</protein>
<reference evidence="3" key="4">
    <citation type="submission" date="2022-09" db="EMBL/GenBank/DDBJ databases">
        <title>Genomic of Burkholderia gladioli.</title>
        <authorList>
            <person name="Wu H."/>
        </authorList>
    </citation>
    <scope>NUCLEOTIDE SEQUENCE</scope>
    <source>
        <strain evidence="3">ZN-S4</strain>
    </source>
</reference>
<dbReference type="EMBL" id="CP104214">
    <property type="protein sequence ID" value="UWX69991.1"/>
    <property type="molecule type" value="Genomic_DNA"/>
</dbReference>
<accession>A0A0D5DLR3</accession>
<evidence type="ECO:0000313" key="5">
    <source>
        <dbReference type="Proteomes" id="UP000220629"/>
    </source>
</evidence>
<dbReference type="AlphaFoldDB" id="A0A095FG12"/>
<organism evidence="2 5">
    <name type="scientific">Burkholderia gladioli</name>
    <name type="common">Pseudomonas marginata</name>
    <name type="synonym">Phytomonas marginata</name>
    <dbReference type="NCBI Taxonomy" id="28095"/>
    <lineage>
        <taxon>Bacteria</taxon>
        <taxon>Pseudomonadati</taxon>
        <taxon>Pseudomonadota</taxon>
        <taxon>Betaproteobacteria</taxon>
        <taxon>Burkholderiales</taxon>
        <taxon>Burkholderiaceae</taxon>
        <taxon>Burkholderia</taxon>
    </lineage>
</organism>
<reference evidence="1 4" key="1">
    <citation type="submission" date="2014-04" db="EMBL/GenBank/DDBJ databases">
        <authorList>
            <person name="Bishop-Lilly K.A."/>
            <person name="Broomall S.M."/>
            <person name="Chain P.S."/>
            <person name="Chertkov O."/>
            <person name="Coyne S.R."/>
            <person name="Daligault H.E."/>
            <person name="Davenport K.W."/>
            <person name="Erkkila T."/>
            <person name="Frey K.G."/>
            <person name="Gibbons H.S."/>
            <person name="Gu W."/>
            <person name="Jaissle J."/>
            <person name="Johnson S.L."/>
            <person name="Koroleva G.I."/>
            <person name="Ladner J.T."/>
            <person name="Lo C.-C."/>
            <person name="Minogue T.D."/>
            <person name="Munk C."/>
            <person name="Palacios G.F."/>
            <person name="Redden C.L."/>
            <person name="Rosenzweig C.N."/>
            <person name="Scholz M.B."/>
            <person name="Teshima H."/>
            <person name="Xu Y."/>
        </authorList>
    </citation>
    <scope>NUCLEOTIDE SEQUENCE [LARGE SCALE GENOMIC DNA]</scope>
    <source>
        <strain evidence="4">gladioli</strain>
        <strain evidence="1">Gladioli</strain>
    </source>
</reference>
<name>A0A095FG12_BURGA</name>
<dbReference type="Proteomes" id="UP000029590">
    <property type="component" value="Unassembled WGS sequence"/>
</dbReference>
<evidence type="ECO:0000313" key="1">
    <source>
        <dbReference type="EMBL" id="KGC16606.1"/>
    </source>
</evidence>
<accession>A0A095FG12</accession>
<dbReference type="RefSeq" id="WP_013699583.1">
    <property type="nucleotide sequence ID" value="NZ_CADEPO010000001.1"/>
</dbReference>
<proteinExistence type="predicted"/>
<dbReference type="EMBL" id="JPGG01000015">
    <property type="protein sequence ID" value="KGC16606.1"/>
    <property type="molecule type" value="Genomic_DNA"/>
</dbReference>
<evidence type="ECO:0000313" key="2">
    <source>
        <dbReference type="EMBL" id="PEH36763.1"/>
    </source>
</evidence>
<sequence length="73" mass="8055">MNGIRMTSRGYTANAYTRAAEGGRFRGYVILSRSDGDSPDNTEYEADSVRASEREALDDAEALVRRIVGELSH</sequence>
<dbReference type="Proteomes" id="UP001059745">
    <property type="component" value="Chromosome 1"/>
</dbReference>
<dbReference type="OrthoDB" id="9015539at2"/>
<dbReference type="EMBL" id="PDDY01000004">
    <property type="protein sequence ID" value="PEH36763.1"/>
    <property type="molecule type" value="Genomic_DNA"/>
</dbReference>
<dbReference type="Proteomes" id="UP000220629">
    <property type="component" value="Unassembled WGS sequence"/>
</dbReference>
<reference evidence="2" key="3">
    <citation type="submission" date="2017-09" db="EMBL/GenBank/DDBJ databases">
        <title>FDA dAtabase for Regulatory Grade micrObial Sequences (FDA-ARGOS): Supporting development and validation of Infectious Disease Dx tests.</title>
        <authorList>
            <person name="Minogue T."/>
            <person name="Wolcott M."/>
            <person name="Wasieloski L."/>
            <person name="Aguilar W."/>
            <person name="Moore D."/>
            <person name="Tallon L.J."/>
            <person name="Sadzewicz L."/>
            <person name="Ott S."/>
            <person name="Zhao X."/>
            <person name="Nagaraj S."/>
            <person name="Vavikolanu K."/>
            <person name="Aluvathingal J."/>
            <person name="Nadendla S."/>
            <person name="Sichtig H."/>
        </authorList>
    </citation>
    <scope>NUCLEOTIDE SEQUENCE</scope>
    <source>
        <strain evidence="2">FDAARGOS_390</strain>
    </source>
</reference>
<dbReference type="KEGG" id="bgo:BM43_1176"/>